<evidence type="ECO:0000259" key="5">
    <source>
        <dbReference type="PROSITE" id="PS50977"/>
    </source>
</evidence>
<name>A0A7W7CBW4_9PSEU</name>
<dbReference type="Pfam" id="PF13305">
    <property type="entry name" value="TetR_C_33"/>
    <property type="match status" value="1"/>
</dbReference>
<reference evidence="6 7" key="1">
    <citation type="submission" date="2020-08" db="EMBL/GenBank/DDBJ databases">
        <title>Sequencing the genomes of 1000 actinobacteria strains.</title>
        <authorList>
            <person name="Klenk H.-P."/>
        </authorList>
    </citation>
    <scope>NUCLEOTIDE SEQUENCE [LARGE SCALE GENOMIC DNA]</scope>
    <source>
        <strain evidence="6 7">DSM 44230</strain>
    </source>
</reference>
<dbReference type="PANTHER" id="PTHR30055">
    <property type="entry name" value="HTH-TYPE TRANSCRIPTIONAL REGULATOR RUTR"/>
    <property type="match status" value="1"/>
</dbReference>
<keyword evidence="7" id="KW-1185">Reference proteome</keyword>
<dbReference type="InterPro" id="IPR009057">
    <property type="entry name" value="Homeodomain-like_sf"/>
</dbReference>
<keyword evidence="1" id="KW-0805">Transcription regulation</keyword>
<feature type="domain" description="HTH tetR-type" evidence="5">
    <location>
        <begin position="20"/>
        <end position="81"/>
    </location>
</feature>
<evidence type="ECO:0000256" key="3">
    <source>
        <dbReference type="ARBA" id="ARBA00023163"/>
    </source>
</evidence>
<dbReference type="GO" id="GO:0000976">
    <property type="term" value="F:transcription cis-regulatory region binding"/>
    <property type="evidence" value="ECO:0007669"/>
    <property type="project" value="TreeGrafter"/>
</dbReference>
<dbReference type="InterPro" id="IPR001647">
    <property type="entry name" value="HTH_TetR"/>
</dbReference>
<keyword evidence="2 4" id="KW-0238">DNA-binding</keyword>
<evidence type="ECO:0000256" key="2">
    <source>
        <dbReference type="ARBA" id="ARBA00023125"/>
    </source>
</evidence>
<dbReference type="SUPFAM" id="SSF46689">
    <property type="entry name" value="Homeodomain-like"/>
    <property type="match status" value="1"/>
</dbReference>
<gene>
    <name evidence="6" type="ORF">HNR67_004270</name>
</gene>
<dbReference type="SUPFAM" id="SSF48498">
    <property type="entry name" value="Tetracyclin repressor-like, C-terminal domain"/>
    <property type="match status" value="1"/>
</dbReference>
<dbReference type="PROSITE" id="PS50977">
    <property type="entry name" value="HTH_TETR_2"/>
    <property type="match status" value="1"/>
</dbReference>
<evidence type="ECO:0000313" key="7">
    <source>
        <dbReference type="Proteomes" id="UP000533598"/>
    </source>
</evidence>
<dbReference type="InterPro" id="IPR050109">
    <property type="entry name" value="HTH-type_TetR-like_transc_reg"/>
</dbReference>
<dbReference type="Pfam" id="PF00440">
    <property type="entry name" value="TetR_N"/>
    <property type="match status" value="1"/>
</dbReference>
<evidence type="ECO:0000256" key="1">
    <source>
        <dbReference type="ARBA" id="ARBA00023015"/>
    </source>
</evidence>
<dbReference type="Proteomes" id="UP000533598">
    <property type="component" value="Unassembled WGS sequence"/>
</dbReference>
<protein>
    <submittedName>
        <fullName evidence="6">AcrR family transcriptional regulator</fullName>
    </submittedName>
</protein>
<dbReference type="PANTHER" id="PTHR30055:SF234">
    <property type="entry name" value="HTH-TYPE TRANSCRIPTIONAL REGULATOR BETI"/>
    <property type="match status" value="1"/>
</dbReference>
<dbReference type="AlphaFoldDB" id="A0A7W7CBW4"/>
<dbReference type="InterPro" id="IPR036271">
    <property type="entry name" value="Tet_transcr_reg_TetR-rel_C_sf"/>
</dbReference>
<organism evidence="6 7">
    <name type="scientific">Crossiella cryophila</name>
    <dbReference type="NCBI Taxonomy" id="43355"/>
    <lineage>
        <taxon>Bacteria</taxon>
        <taxon>Bacillati</taxon>
        <taxon>Actinomycetota</taxon>
        <taxon>Actinomycetes</taxon>
        <taxon>Pseudonocardiales</taxon>
        <taxon>Pseudonocardiaceae</taxon>
        <taxon>Crossiella</taxon>
    </lineage>
</organism>
<proteinExistence type="predicted"/>
<evidence type="ECO:0000256" key="4">
    <source>
        <dbReference type="PROSITE-ProRule" id="PRU00335"/>
    </source>
</evidence>
<evidence type="ECO:0000313" key="6">
    <source>
        <dbReference type="EMBL" id="MBB4678152.1"/>
    </source>
</evidence>
<keyword evidence="3" id="KW-0804">Transcription</keyword>
<dbReference type="RefSeq" id="WP_185004018.1">
    <property type="nucleotide sequence ID" value="NZ_BAAAUI010000086.1"/>
</dbReference>
<sequence>MPSTDGAPRCHARNRRGEGALLRTEILTAATELIEAGGDERAVTLRAVARRAGIAAPSIYPHFPDQPTLMLAVVRQAFADLACRLWAATEAAGEDPRHRLRAVCTAYLGFARDHPERYRLMFDGAWKPVVGRGGLTTTLLTALGAEALGILTGILRDCVTAGHCTSQAPETDAVALWLGLHGLAHQRAVRTPFPWPADITQRIAIPLSHLCSLPTPERPQP</sequence>
<feature type="DNA-binding region" description="H-T-H motif" evidence="4">
    <location>
        <begin position="44"/>
        <end position="63"/>
    </location>
</feature>
<dbReference type="Gene3D" id="1.10.357.10">
    <property type="entry name" value="Tetracycline Repressor, domain 2"/>
    <property type="match status" value="1"/>
</dbReference>
<accession>A0A7W7CBW4</accession>
<dbReference type="InterPro" id="IPR025996">
    <property type="entry name" value="MT1864/Rv1816-like_C"/>
</dbReference>
<dbReference type="GO" id="GO:0003700">
    <property type="term" value="F:DNA-binding transcription factor activity"/>
    <property type="evidence" value="ECO:0007669"/>
    <property type="project" value="TreeGrafter"/>
</dbReference>
<comment type="caution">
    <text evidence="6">The sequence shown here is derived from an EMBL/GenBank/DDBJ whole genome shotgun (WGS) entry which is preliminary data.</text>
</comment>
<dbReference type="EMBL" id="JACHMH010000001">
    <property type="protein sequence ID" value="MBB4678152.1"/>
    <property type="molecule type" value="Genomic_DNA"/>
</dbReference>